<dbReference type="InterPro" id="IPR021109">
    <property type="entry name" value="Peptidase_aspartic_dom_sf"/>
</dbReference>
<dbReference type="PROSITE" id="PS51767">
    <property type="entry name" value="PEPTIDASE_A1"/>
    <property type="match status" value="1"/>
</dbReference>
<dbReference type="InterPro" id="IPR013320">
    <property type="entry name" value="ConA-like_dom_sf"/>
</dbReference>
<dbReference type="AlphaFoldDB" id="A0A9W7ADU5"/>
<dbReference type="Proteomes" id="UP001165122">
    <property type="component" value="Unassembled WGS sequence"/>
</dbReference>
<dbReference type="Gene3D" id="2.40.70.10">
    <property type="entry name" value="Acid Proteases"/>
    <property type="match status" value="1"/>
</dbReference>
<dbReference type="SUPFAM" id="SSF49899">
    <property type="entry name" value="Concanavalin A-like lectins/glucanases"/>
    <property type="match status" value="1"/>
</dbReference>
<proteinExistence type="predicted"/>
<evidence type="ECO:0000313" key="2">
    <source>
        <dbReference type="EMBL" id="GMH67418.1"/>
    </source>
</evidence>
<dbReference type="Gene3D" id="2.60.120.200">
    <property type="match status" value="1"/>
</dbReference>
<comment type="caution">
    <text evidence="2">The sequence shown here is derived from an EMBL/GenBank/DDBJ whole genome shotgun (WGS) entry which is preliminary data.</text>
</comment>
<reference evidence="3" key="1">
    <citation type="journal article" date="2023" name="Commun. Biol.">
        <title>Genome analysis of Parmales, the sister group of diatoms, reveals the evolutionary specialization of diatoms from phago-mixotrophs to photoautotrophs.</title>
        <authorList>
            <person name="Ban H."/>
            <person name="Sato S."/>
            <person name="Yoshikawa S."/>
            <person name="Yamada K."/>
            <person name="Nakamura Y."/>
            <person name="Ichinomiya M."/>
            <person name="Sato N."/>
            <person name="Blanc-Mathieu R."/>
            <person name="Endo H."/>
            <person name="Kuwata A."/>
            <person name="Ogata H."/>
        </authorList>
    </citation>
    <scope>NUCLEOTIDE SEQUENCE [LARGE SCALE GENOMIC DNA]</scope>
    <source>
        <strain evidence="3">NIES 3700</strain>
    </source>
</reference>
<organism evidence="2 3">
    <name type="scientific">Triparma laevis f. longispina</name>
    <dbReference type="NCBI Taxonomy" id="1714387"/>
    <lineage>
        <taxon>Eukaryota</taxon>
        <taxon>Sar</taxon>
        <taxon>Stramenopiles</taxon>
        <taxon>Ochrophyta</taxon>
        <taxon>Bolidophyceae</taxon>
        <taxon>Parmales</taxon>
        <taxon>Triparmaceae</taxon>
        <taxon>Triparma</taxon>
    </lineage>
</organism>
<evidence type="ECO:0000313" key="3">
    <source>
        <dbReference type="Proteomes" id="UP001165122"/>
    </source>
</evidence>
<feature type="domain" description="Peptidase A1" evidence="1">
    <location>
        <begin position="95"/>
        <end position="413"/>
    </location>
</feature>
<evidence type="ECO:0000259" key="1">
    <source>
        <dbReference type="PROSITE" id="PS51767"/>
    </source>
</evidence>
<dbReference type="EMBL" id="BRXW01000573">
    <property type="protein sequence ID" value="GMH67418.1"/>
    <property type="molecule type" value="Genomic_DNA"/>
</dbReference>
<protein>
    <recommendedName>
        <fullName evidence="1">Peptidase A1 domain-containing protein</fullName>
    </recommendedName>
</protein>
<name>A0A9W7ADU5_9STRA</name>
<gene>
    <name evidence="2" type="ORF">TrLO_g5906</name>
</gene>
<keyword evidence="3" id="KW-1185">Reference proteome</keyword>
<dbReference type="SUPFAM" id="SSF50630">
    <property type="entry name" value="Acid proteases"/>
    <property type="match status" value="1"/>
</dbReference>
<accession>A0A9W7ADU5</accession>
<dbReference type="InterPro" id="IPR033121">
    <property type="entry name" value="PEPTIDASE_A1"/>
</dbReference>
<sequence>MRIYINGVLKVEETDGYVPLKLQRNLHYLGRAIGSTNGYFHGQISYLNIYNTKELSSNEVLEFYNKRNGEMPLSVADVNTDKITLDARGPDVNFFTFSYYIGSPAQDIECQFDTGSYTTTLNQDAYITYHSSTAVPTNYPITNIYYGIGEEIQTASTRFAYDIAGIIPDSRVQYNQTLLVGNSEYEDCIFGMGPLGALYTFPEQMTTGLPPDVSTSNFVGNEFQAPGSSFTIETPLFNWTTWYADPNPGSNLDNAAFNETSTVIWYPTPALTPDPITYCSTWSSTMRIGDWDKISTPVIVDSGTSSIFATDTQANEMAYKLAEFWKNLAPGNSLEPFGITKLNAFDKVCGTTGYPWQFQLANCSSFEDQLYLLNDIQIPIYSPDSEEAIAYIYGSSLLYPSKGGRNCHCAFEP</sequence>